<dbReference type="InterPro" id="IPR006935">
    <property type="entry name" value="Helicase/UvrB_N"/>
</dbReference>
<dbReference type="InterPro" id="IPR036876">
    <property type="entry name" value="UVR_dom_sf"/>
</dbReference>
<sequence>MKFKIHSEFKPTGDQPTAINKLVSGIDSGDKYQTLLGVTGSGKTFTVANVIEEVQRPTLVLAHNKTLAAQLYSEFKQFFPENAVEYFVSYYDYYQPEAYIPTSGVYIEKDLSINEEIEKMRLSTTSSLLSGRRDVVVIASVSCLYGIGNPVEFQKNVITLKRDQVISRTKLLHQLVQSLYSRTEADFNHGNFRIKGDTVDIFPSYADDAFRIHFFGDEIEDIESFDIQTNQVIEKYDILTIYPANMFVTSPDVLQGAIKNIQDDLVKQYDYFKEIGKHLEAKRLKERTEFDLEMIRELGYCSGIENYSRYLDGRQPGTRPFCLLDYFPEDFLMVVDESHVTISQVHAMYGGDRSRKENLVEYGFRLPAAMDNRPLKFEEFEALQNQVIYVSATPADYELEKSDGVYVEQVIRPTGLLDPVIEVRPSLNQIDDLIEEIQLRVEKDERTLVTTLTKRMAEELTKYLSRIQIRVRYIHSDVDTLERVEIMQDLRKGLFDVLVGVNLLREGLDLPEVSLVAILDADKEGFLRSARSLTQTVGRAARNLNGKAIMYADKITKSMQKTIDETEYRREKQIAYNTKNNITPTALNKSLDNVLSKNSVSTYSYELEAAKAAEPESEYLSKGELEKKIREKRKVMEQAAKALDFIVAAKLRDEIKAYQEKLEALKV</sequence>
<dbReference type="CDD" id="cd17916">
    <property type="entry name" value="DEXHc_UvrB"/>
    <property type="match status" value="1"/>
</dbReference>
<evidence type="ECO:0000256" key="3">
    <source>
        <dbReference type="ARBA" id="ARBA00022490"/>
    </source>
</evidence>
<dbReference type="Pfam" id="PF12344">
    <property type="entry name" value="UvrB"/>
    <property type="match status" value="1"/>
</dbReference>
<dbReference type="Gene3D" id="4.10.860.10">
    <property type="entry name" value="UVR domain"/>
    <property type="match status" value="1"/>
</dbReference>
<dbReference type="SMART" id="SM00490">
    <property type="entry name" value="HELICc"/>
    <property type="match status" value="1"/>
</dbReference>
<evidence type="ECO:0000256" key="6">
    <source>
        <dbReference type="ARBA" id="ARBA00022769"/>
    </source>
</evidence>
<dbReference type="GO" id="GO:0009380">
    <property type="term" value="C:excinuclease repair complex"/>
    <property type="evidence" value="ECO:0007669"/>
    <property type="project" value="InterPro"/>
</dbReference>
<comment type="caution">
    <text evidence="17">The sequence shown here is derived from an EMBL/GenBank/DDBJ whole genome shotgun (WGS) entry which is preliminary data.</text>
</comment>
<dbReference type="NCBIfam" id="NF003673">
    <property type="entry name" value="PRK05298.1"/>
    <property type="match status" value="1"/>
</dbReference>
<comment type="domain">
    <text evidence="13">The beta-hairpin motif is involved in DNA binding.</text>
</comment>
<dbReference type="PROSITE" id="PS51192">
    <property type="entry name" value="HELICASE_ATP_BIND_1"/>
    <property type="match status" value="1"/>
</dbReference>
<dbReference type="EMBL" id="QPIG01000004">
    <property type="protein sequence ID" value="RCU56844.1"/>
    <property type="molecule type" value="Genomic_DNA"/>
</dbReference>
<dbReference type="GO" id="GO:0003677">
    <property type="term" value="F:DNA binding"/>
    <property type="evidence" value="ECO:0007669"/>
    <property type="project" value="UniProtKB-UniRule"/>
</dbReference>
<feature type="domain" description="Helicase C-terminal" evidence="16">
    <location>
        <begin position="429"/>
        <end position="591"/>
    </location>
</feature>
<evidence type="ECO:0000256" key="4">
    <source>
        <dbReference type="ARBA" id="ARBA00022741"/>
    </source>
</evidence>
<evidence type="ECO:0000256" key="1">
    <source>
        <dbReference type="ARBA" id="ARBA00004496"/>
    </source>
</evidence>
<proteinExistence type="inferred from homology"/>
<comment type="subcellular location">
    <subcellularLocation>
        <location evidence="1 13">Cytoplasm</location>
    </subcellularLocation>
</comment>
<organism evidence="17 18">
    <name type="scientific">Oceanihabitans sediminis</name>
    <dbReference type="NCBI Taxonomy" id="1812012"/>
    <lineage>
        <taxon>Bacteria</taxon>
        <taxon>Pseudomonadati</taxon>
        <taxon>Bacteroidota</taxon>
        <taxon>Flavobacteriia</taxon>
        <taxon>Flavobacteriales</taxon>
        <taxon>Flavobacteriaceae</taxon>
        <taxon>Oceanihabitans</taxon>
    </lineage>
</organism>
<dbReference type="InterPro" id="IPR001943">
    <property type="entry name" value="UVR_dom"/>
</dbReference>
<dbReference type="Pfam" id="PF04851">
    <property type="entry name" value="ResIII"/>
    <property type="match status" value="1"/>
</dbReference>
<dbReference type="InterPro" id="IPR041471">
    <property type="entry name" value="UvrB_inter"/>
</dbReference>
<dbReference type="SUPFAM" id="SSF52540">
    <property type="entry name" value="P-loop containing nucleoside triphosphate hydrolases"/>
    <property type="match status" value="2"/>
</dbReference>
<dbReference type="PROSITE" id="PS51194">
    <property type="entry name" value="HELICASE_CTER"/>
    <property type="match status" value="1"/>
</dbReference>
<dbReference type="Proteomes" id="UP000252249">
    <property type="component" value="Unassembled WGS sequence"/>
</dbReference>
<dbReference type="GO" id="GO:0016887">
    <property type="term" value="F:ATP hydrolysis activity"/>
    <property type="evidence" value="ECO:0007669"/>
    <property type="project" value="InterPro"/>
</dbReference>
<evidence type="ECO:0000259" key="15">
    <source>
        <dbReference type="PROSITE" id="PS51192"/>
    </source>
</evidence>
<accession>A0A368P445</accession>
<feature type="domain" description="UVR" evidence="14">
    <location>
        <begin position="626"/>
        <end position="661"/>
    </location>
</feature>
<evidence type="ECO:0000256" key="7">
    <source>
        <dbReference type="ARBA" id="ARBA00022840"/>
    </source>
</evidence>
<keyword evidence="6 13" id="KW-0228">DNA excision</keyword>
<comment type="function">
    <text evidence="13">The UvrABC repair system catalyzes the recognition and processing of DNA lesions. A damage recognition complex composed of 2 UvrA and 2 UvrB subunits scans DNA for abnormalities. Upon binding of the UvrA(2)B(2) complex to a putative damaged site, the DNA wraps around one UvrB monomer. DNA wrap is dependent on ATP binding by UvrB and probably causes local melting of the DNA helix, facilitating insertion of UvrB beta-hairpin between the DNA strands. Then UvrB probes one DNA strand for the presence of a lesion. If a lesion is found the UvrA subunits dissociate and the UvrB-DNA preincision complex is formed. This complex is subsequently bound by UvrC and the second UvrB is released. If no lesion is found, the DNA wraps around the other UvrB subunit that will check the other stand for damage.</text>
</comment>
<evidence type="ECO:0000259" key="16">
    <source>
        <dbReference type="PROSITE" id="PS51194"/>
    </source>
</evidence>
<evidence type="ECO:0000259" key="14">
    <source>
        <dbReference type="PROSITE" id="PS50151"/>
    </source>
</evidence>
<dbReference type="GO" id="GO:0005524">
    <property type="term" value="F:ATP binding"/>
    <property type="evidence" value="ECO:0007669"/>
    <property type="project" value="UniProtKB-UniRule"/>
</dbReference>
<dbReference type="PROSITE" id="PS50151">
    <property type="entry name" value="UVR"/>
    <property type="match status" value="1"/>
</dbReference>
<evidence type="ECO:0000313" key="17">
    <source>
        <dbReference type="EMBL" id="RCU56844.1"/>
    </source>
</evidence>
<keyword evidence="4 13" id="KW-0547">Nucleotide-binding</keyword>
<dbReference type="PANTHER" id="PTHR24029:SF0">
    <property type="entry name" value="UVRABC SYSTEM PROTEIN B"/>
    <property type="match status" value="1"/>
</dbReference>
<feature type="domain" description="Helicase ATP-binding" evidence="15">
    <location>
        <begin position="24"/>
        <end position="160"/>
    </location>
</feature>
<keyword evidence="10 13" id="KW-0742">SOS response</keyword>
<evidence type="ECO:0000256" key="10">
    <source>
        <dbReference type="ARBA" id="ARBA00023236"/>
    </source>
</evidence>
<keyword evidence="5 13" id="KW-0227">DNA damage</keyword>
<evidence type="ECO:0000256" key="13">
    <source>
        <dbReference type="HAMAP-Rule" id="MF_00204"/>
    </source>
</evidence>
<comment type="subunit">
    <text evidence="11 13">Forms a heterotetramer with UvrA during the search for lesions. Interacts with UvrC in an incision complex.</text>
</comment>
<dbReference type="InterPro" id="IPR027417">
    <property type="entry name" value="P-loop_NTPase"/>
</dbReference>
<name>A0A368P445_9FLAO</name>
<dbReference type="AlphaFoldDB" id="A0A368P445"/>
<evidence type="ECO:0000313" key="18">
    <source>
        <dbReference type="Proteomes" id="UP000252249"/>
    </source>
</evidence>
<keyword evidence="18" id="KW-1185">Reference proteome</keyword>
<reference evidence="17 18" key="1">
    <citation type="submission" date="2018-07" db="EMBL/GenBank/DDBJ databases">
        <title>Oceanihabitans testaceum sp. nov., isolated from marine sediment.</title>
        <authorList>
            <person name="Li C.-M."/>
        </authorList>
    </citation>
    <scope>NUCLEOTIDE SEQUENCE [LARGE SCALE GENOMIC DNA]</scope>
    <source>
        <strain evidence="17 18">S9-10</strain>
    </source>
</reference>
<dbReference type="SMART" id="SM00487">
    <property type="entry name" value="DEXDc"/>
    <property type="match status" value="1"/>
</dbReference>
<dbReference type="Pfam" id="PF17757">
    <property type="entry name" value="UvrB_inter"/>
    <property type="match status" value="1"/>
</dbReference>
<protein>
    <recommendedName>
        <fullName evidence="12 13">UvrABC system protein B</fullName>
        <shortName evidence="13">Protein UvrB</shortName>
    </recommendedName>
    <alternativeName>
        <fullName evidence="13">Excinuclease ABC subunit B</fullName>
    </alternativeName>
</protein>
<gene>
    <name evidence="13" type="primary">uvrB</name>
    <name evidence="17" type="ORF">DU428_10855</name>
</gene>
<feature type="short sequence motif" description="Beta-hairpin" evidence="13">
    <location>
        <begin position="90"/>
        <end position="113"/>
    </location>
</feature>
<dbReference type="GO" id="GO:0009432">
    <property type="term" value="P:SOS response"/>
    <property type="evidence" value="ECO:0007669"/>
    <property type="project" value="UniProtKB-UniRule"/>
</dbReference>
<dbReference type="PANTHER" id="PTHR24029">
    <property type="entry name" value="UVRABC SYSTEM PROTEIN B"/>
    <property type="match status" value="1"/>
</dbReference>
<keyword evidence="3 13" id="KW-0963">Cytoplasm</keyword>
<dbReference type="CDD" id="cd18790">
    <property type="entry name" value="SF2_C_UvrB"/>
    <property type="match status" value="1"/>
</dbReference>
<dbReference type="RefSeq" id="WP_113966350.1">
    <property type="nucleotide sequence ID" value="NZ_JAWVXR010000004.1"/>
</dbReference>
<dbReference type="InterPro" id="IPR004807">
    <property type="entry name" value="UvrB"/>
</dbReference>
<dbReference type="OrthoDB" id="9806651at2"/>
<dbReference type="NCBIfam" id="TIGR00631">
    <property type="entry name" value="uvrb"/>
    <property type="match status" value="1"/>
</dbReference>
<dbReference type="InterPro" id="IPR024759">
    <property type="entry name" value="UvrB_YAD/RRR_dom"/>
</dbReference>
<dbReference type="GO" id="GO:0009381">
    <property type="term" value="F:excinuclease ABC activity"/>
    <property type="evidence" value="ECO:0007669"/>
    <property type="project" value="UniProtKB-UniRule"/>
</dbReference>
<dbReference type="GO" id="GO:0005737">
    <property type="term" value="C:cytoplasm"/>
    <property type="evidence" value="ECO:0007669"/>
    <property type="project" value="UniProtKB-SubCell"/>
</dbReference>
<comment type="similarity">
    <text evidence="2 13">Belongs to the UvrB family.</text>
</comment>
<keyword evidence="7 13" id="KW-0067">ATP-binding</keyword>
<dbReference type="Gene3D" id="3.40.50.300">
    <property type="entry name" value="P-loop containing nucleotide triphosphate hydrolases"/>
    <property type="match status" value="3"/>
</dbReference>
<dbReference type="SUPFAM" id="SSF46600">
    <property type="entry name" value="C-terminal UvrC-binding domain of UvrB"/>
    <property type="match status" value="1"/>
</dbReference>
<keyword evidence="9 13" id="KW-0234">DNA repair</keyword>
<evidence type="ECO:0000256" key="5">
    <source>
        <dbReference type="ARBA" id="ARBA00022763"/>
    </source>
</evidence>
<feature type="binding site" evidence="13">
    <location>
        <begin position="37"/>
        <end position="44"/>
    </location>
    <ligand>
        <name>ATP</name>
        <dbReference type="ChEBI" id="CHEBI:30616"/>
    </ligand>
</feature>
<evidence type="ECO:0000256" key="9">
    <source>
        <dbReference type="ARBA" id="ARBA00023204"/>
    </source>
</evidence>
<dbReference type="InterPro" id="IPR014001">
    <property type="entry name" value="Helicase_ATP-bd"/>
</dbReference>
<dbReference type="InterPro" id="IPR001650">
    <property type="entry name" value="Helicase_C-like"/>
</dbReference>
<keyword evidence="8 13" id="KW-0267">Excision nuclease</keyword>
<evidence type="ECO:0000256" key="8">
    <source>
        <dbReference type="ARBA" id="ARBA00022881"/>
    </source>
</evidence>
<evidence type="ECO:0000256" key="12">
    <source>
        <dbReference type="ARBA" id="ARBA00029504"/>
    </source>
</evidence>
<dbReference type="Pfam" id="PF00271">
    <property type="entry name" value="Helicase_C"/>
    <property type="match status" value="1"/>
</dbReference>
<evidence type="ECO:0000256" key="11">
    <source>
        <dbReference type="ARBA" id="ARBA00026033"/>
    </source>
</evidence>
<dbReference type="GO" id="GO:0006289">
    <property type="term" value="P:nucleotide-excision repair"/>
    <property type="evidence" value="ECO:0007669"/>
    <property type="project" value="UniProtKB-UniRule"/>
</dbReference>
<evidence type="ECO:0000256" key="2">
    <source>
        <dbReference type="ARBA" id="ARBA00008533"/>
    </source>
</evidence>
<dbReference type="HAMAP" id="MF_00204">
    <property type="entry name" value="UvrB"/>
    <property type="match status" value="1"/>
</dbReference>